<evidence type="ECO:0000256" key="5">
    <source>
        <dbReference type="RuleBase" id="RU000682"/>
    </source>
</evidence>
<dbReference type="PROSITE" id="PS00027">
    <property type="entry name" value="HOMEOBOX_1"/>
    <property type="match status" value="1"/>
</dbReference>
<evidence type="ECO:0000313" key="9">
    <source>
        <dbReference type="Proteomes" id="UP000001554"/>
    </source>
</evidence>
<dbReference type="EMBL" id="GG666463">
    <property type="protein sequence ID" value="EEN68593.1"/>
    <property type="molecule type" value="Genomic_DNA"/>
</dbReference>
<dbReference type="Gene3D" id="1.10.10.60">
    <property type="entry name" value="Homeodomain-like"/>
    <property type="match status" value="2"/>
</dbReference>
<dbReference type="SUPFAM" id="SSF46689">
    <property type="entry name" value="Homeodomain-like"/>
    <property type="match status" value="2"/>
</dbReference>
<dbReference type="InParanoid" id="C3XTG7"/>
<proteinExistence type="predicted"/>
<gene>
    <name evidence="10" type="primary">LOC118423080</name>
    <name evidence="8" type="ORF">BRAFLDRAFT_122173</name>
</gene>
<dbReference type="GO" id="GO:0000978">
    <property type="term" value="F:RNA polymerase II cis-regulatory region sequence-specific DNA binding"/>
    <property type="evidence" value="ECO:0000318"/>
    <property type="project" value="GO_Central"/>
</dbReference>
<feature type="compositionally biased region" description="Basic and acidic residues" evidence="6">
    <location>
        <begin position="641"/>
        <end position="682"/>
    </location>
</feature>
<dbReference type="InterPro" id="IPR017970">
    <property type="entry name" value="Homeobox_CS"/>
</dbReference>
<evidence type="ECO:0000256" key="1">
    <source>
        <dbReference type="ARBA" id="ARBA00023125"/>
    </source>
</evidence>
<evidence type="ECO:0000313" key="10">
    <source>
        <dbReference type="RefSeq" id="XP_035686940.1"/>
    </source>
</evidence>
<dbReference type="PANTHER" id="PTHR11636:SF89">
    <property type="entry name" value="POU DOMAIN PROTEIN 2, ISOFORM B-RELATED"/>
    <property type="match status" value="1"/>
</dbReference>
<reference evidence="9" key="2">
    <citation type="journal article" date="2020" name="Nat. Ecol. Evol.">
        <title>Deeply conserved synteny resolves early events in vertebrate evolution.</title>
        <authorList>
            <person name="Simakov O."/>
            <person name="Marletaz F."/>
            <person name="Yue J.X."/>
            <person name="O'Connell B."/>
            <person name="Jenkins J."/>
            <person name="Brandt A."/>
            <person name="Calef R."/>
            <person name="Tung C.H."/>
            <person name="Huang T.K."/>
            <person name="Schmutz J."/>
            <person name="Satoh N."/>
            <person name="Yu J.K."/>
            <person name="Putnam N.H."/>
            <person name="Green R.E."/>
            <person name="Rokhsar D.S."/>
        </authorList>
    </citation>
    <scope>NUCLEOTIDE SEQUENCE [LARGE SCALE GENOMIC DNA]</scope>
    <source>
        <strain evidence="9">S238N-H82</strain>
    </source>
</reference>
<dbReference type="eggNOG" id="ENOG502QPZG">
    <property type="taxonomic scope" value="Eukaryota"/>
</dbReference>
<feature type="compositionally biased region" description="Polar residues" evidence="6">
    <location>
        <begin position="236"/>
        <end position="254"/>
    </location>
</feature>
<protein>
    <submittedName>
        <fullName evidence="10">Uncharacterized protein LOC118423080 isoform X1</fullName>
    </submittedName>
</protein>
<keyword evidence="2 4" id="KW-0371">Homeobox</keyword>
<evidence type="ECO:0000256" key="3">
    <source>
        <dbReference type="ARBA" id="ARBA00023242"/>
    </source>
</evidence>
<feature type="domain" description="Homeobox" evidence="7">
    <location>
        <begin position="13"/>
        <end position="77"/>
    </location>
</feature>
<dbReference type="AlphaFoldDB" id="C3XTG7"/>
<dbReference type="OMA" id="IFQGPFE"/>
<dbReference type="CDD" id="cd00086">
    <property type="entry name" value="homeodomain"/>
    <property type="match status" value="2"/>
</dbReference>
<dbReference type="PANTHER" id="PTHR11636">
    <property type="entry name" value="POU DOMAIN"/>
    <property type="match status" value="1"/>
</dbReference>
<keyword evidence="1 4" id="KW-0238">DNA-binding</keyword>
<dbReference type="PROSITE" id="PS50071">
    <property type="entry name" value="HOMEOBOX_2"/>
    <property type="match status" value="2"/>
</dbReference>
<reference evidence="8" key="1">
    <citation type="journal article" date="2008" name="Nature">
        <title>The amphioxus genome and the evolution of the chordate karyotype.</title>
        <authorList>
            <consortium name="US DOE Joint Genome Institute (JGI-PGF)"/>
            <person name="Putnam N.H."/>
            <person name="Butts T."/>
            <person name="Ferrier D.E.K."/>
            <person name="Furlong R.F."/>
            <person name="Hellsten U."/>
            <person name="Kawashima T."/>
            <person name="Robinson-Rechavi M."/>
            <person name="Shoguchi E."/>
            <person name="Terry A."/>
            <person name="Yu J.-K."/>
            <person name="Benito-Gutierrez E.L."/>
            <person name="Dubchak I."/>
            <person name="Garcia-Fernandez J."/>
            <person name="Gibson-Brown J.J."/>
            <person name="Grigoriev I.V."/>
            <person name="Horton A.C."/>
            <person name="de Jong P.J."/>
            <person name="Jurka J."/>
            <person name="Kapitonov V.V."/>
            <person name="Kohara Y."/>
            <person name="Kuroki Y."/>
            <person name="Lindquist E."/>
            <person name="Lucas S."/>
            <person name="Osoegawa K."/>
            <person name="Pennacchio L.A."/>
            <person name="Salamov A.A."/>
            <person name="Satou Y."/>
            <person name="Sauka-Spengler T."/>
            <person name="Schmutz J."/>
            <person name="Shin-I T."/>
            <person name="Toyoda A."/>
            <person name="Bronner-Fraser M."/>
            <person name="Fujiyama A."/>
            <person name="Holland L.Z."/>
            <person name="Holland P.W.H."/>
            <person name="Satoh N."/>
            <person name="Rokhsar D.S."/>
        </authorList>
    </citation>
    <scope>NUCLEOTIDE SEQUENCE [LARGE SCALE GENOMIC DNA]</scope>
    <source>
        <strain evidence="8">S238N-H82</strain>
        <tissue evidence="8">Testes</tissue>
    </source>
</reference>
<keyword evidence="3 4" id="KW-0539">Nucleus</keyword>
<dbReference type="OrthoDB" id="10055960at2759"/>
<feature type="DNA-binding region" description="Homeobox" evidence="4">
    <location>
        <begin position="15"/>
        <end position="78"/>
    </location>
</feature>
<dbReference type="GO" id="GO:0005634">
    <property type="term" value="C:nucleus"/>
    <property type="evidence" value="ECO:0007669"/>
    <property type="project" value="UniProtKB-SubCell"/>
</dbReference>
<evidence type="ECO:0000256" key="4">
    <source>
        <dbReference type="PROSITE-ProRule" id="PRU00108"/>
    </source>
</evidence>
<evidence type="ECO:0000313" key="8">
    <source>
        <dbReference type="EMBL" id="EEN68593.1"/>
    </source>
</evidence>
<dbReference type="RefSeq" id="XP_035686940.1">
    <property type="nucleotide sequence ID" value="XM_035831047.1"/>
</dbReference>
<evidence type="ECO:0000256" key="6">
    <source>
        <dbReference type="SAM" id="MobiDB-lite"/>
    </source>
</evidence>
<sequence length="737" mass="81770">MSLDLQPPRRSAEVPFQERQAFSNKQLETLKRYYENGMNSQRLANREKMLACATETGLEFDTVRNWVGNYRRKLRLDAERKEQHEFYRQHGIPNSNFNMSSHQLLANVAVETMKTIDPSIGSSTSLRAGSFDNQSSQSSVRFPLPPVSSLVSATTSDQPAVTVLANPSGEMFPRHLTADSQEDQGLKIDSVFSMQDELMSQSSVTGPSSLLTEEMRSVLYSSPVNPLLTKRREVNLSGQNGTAGTSPSTKETSQVQVVTIDAAVAATGQQGAMQSNAADKSTSSGTDALKEYKAVDEPANHLTIDHDQSSSSVVAMPTALPAKCSSQFHSSAISSSPNIGTVKKRKLSANSDGITFEGTMRTGDIFQGPFERTVFTEEQVHLLTEHYENGMNCQAKSCLDKMLAVAKELNLEFDVVRNWVGNQRRKRRMEANRANASLLNGVGYPTMVSGMNGGTYMTENGGSLSHDDHSRLSFSSQEGSPEVPVTLHASRDRRTYNSQDQPSSGYDLYMREFLEAQGLCREDLSVSLLREVDEGWQTLDDHQRQEYHRNALEIPPTAQDRDVNTVLQDIQQALDGLKQDGCQYLLLTHREGDCRVTGTLAPMEYWNKVQHIESFKAFLERHGSQGTQTSSSRTSHTPSYSRERQEDADIRQERRPGSTQSEESRHDEVTEACPEHCGKSGTREGGTTIEFSSVLQSDEEVYIVDKNHHIIGTGKLLPAPHKKIELSESSREHKGAT</sequence>
<keyword evidence="9" id="KW-1185">Reference proteome</keyword>
<dbReference type="GeneID" id="118423080"/>
<dbReference type="GO" id="GO:0000981">
    <property type="term" value="F:DNA-binding transcription factor activity, RNA polymerase II-specific"/>
    <property type="evidence" value="ECO:0000318"/>
    <property type="project" value="GO_Central"/>
</dbReference>
<feature type="compositionally biased region" description="Low complexity" evidence="6">
    <location>
        <begin position="624"/>
        <end position="637"/>
    </location>
</feature>
<dbReference type="GO" id="GO:0006357">
    <property type="term" value="P:regulation of transcription by RNA polymerase II"/>
    <property type="evidence" value="ECO:0000318"/>
    <property type="project" value="GO_Central"/>
</dbReference>
<evidence type="ECO:0000256" key="2">
    <source>
        <dbReference type="ARBA" id="ARBA00023155"/>
    </source>
</evidence>
<dbReference type="InterPro" id="IPR009057">
    <property type="entry name" value="Homeodomain-like_sf"/>
</dbReference>
<dbReference type="InterPro" id="IPR050255">
    <property type="entry name" value="POU_domain_TF"/>
</dbReference>
<evidence type="ECO:0000259" key="7">
    <source>
        <dbReference type="PROSITE" id="PS50071"/>
    </source>
</evidence>
<dbReference type="Pfam" id="PF00046">
    <property type="entry name" value="Homeodomain"/>
    <property type="match status" value="1"/>
</dbReference>
<comment type="subcellular location">
    <subcellularLocation>
        <location evidence="4 5">Nucleus</location>
    </subcellularLocation>
</comment>
<accession>C3XTG7</accession>
<feature type="domain" description="Homeobox" evidence="7">
    <location>
        <begin position="366"/>
        <end position="430"/>
    </location>
</feature>
<feature type="region of interest" description="Disordered" evidence="6">
    <location>
        <begin position="230"/>
        <end position="254"/>
    </location>
</feature>
<feature type="region of interest" description="Disordered" evidence="6">
    <location>
        <begin position="458"/>
        <end position="502"/>
    </location>
</feature>
<dbReference type="SMART" id="SM00389">
    <property type="entry name" value="HOX"/>
    <property type="match status" value="2"/>
</dbReference>
<dbReference type="STRING" id="7739.C3XTG7"/>
<dbReference type="KEGG" id="bfo:118423080"/>
<organism>
    <name type="scientific">Branchiostoma floridae</name>
    <name type="common">Florida lancelet</name>
    <name type="synonym">Amphioxus</name>
    <dbReference type="NCBI Taxonomy" id="7739"/>
    <lineage>
        <taxon>Eukaryota</taxon>
        <taxon>Metazoa</taxon>
        <taxon>Chordata</taxon>
        <taxon>Cephalochordata</taxon>
        <taxon>Leptocardii</taxon>
        <taxon>Amphioxiformes</taxon>
        <taxon>Branchiostomatidae</taxon>
        <taxon>Branchiostoma</taxon>
    </lineage>
</organism>
<feature type="region of interest" description="Disordered" evidence="6">
    <location>
        <begin position="621"/>
        <end position="686"/>
    </location>
</feature>
<dbReference type="Proteomes" id="UP000001554">
    <property type="component" value="Chromosome 9"/>
</dbReference>
<feature type="DNA-binding region" description="Homeobox" evidence="4">
    <location>
        <begin position="368"/>
        <end position="431"/>
    </location>
</feature>
<reference evidence="10" key="3">
    <citation type="submission" date="2025-04" db="UniProtKB">
        <authorList>
            <consortium name="RefSeq"/>
        </authorList>
    </citation>
    <scope>IDENTIFICATION</scope>
    <source>
        <strain evidence="10">S238N-H82</strain>
        <tissue evidence="10">Testes</tissue>
    </source>
</reference>
<name>C3XTG7_BRAFL</name>
<dbReference type="InterPro" id="IPR001356">
    <property type="entry name" value="HD"/>
</dbReference>